<dbReference type="NCBIfam" id="TIGR00203">
    <property type="entry name" value="cydB"/>
    <property type="match status" value="1"/>
</dbReference>
<keyword evidence="9 12" id="KW-1133">Transmembrane helix</keyword>
<accession>A0ABT4ZD89</accession>
<evidence type="ECO:0000256" key="6">
    <source>
        <dbReference type="ARBA" id="ARBA00022692"/>
    </source>
</evidence>
<keyword evidence="6 12" id="KW-0812">Transmembrane</keyword>
<feature type="transmembrane region" description="Helical" evidence="12">
    <location>
        <begin position="343"/>
        <end position="367"/>
    </location>
</feature>
<evidence type="ECO:0000313" key="13">
    <source>
        <dbReference type="EMBL" id="MDB6176625.1"/>
    </source>
</evidence>
<evidence type="ECO:0000256" key="8">
    <source>
        <dbReference type="ARBA" id="ARBA00022982"/>
    </source>
</evidence>
<keyword evidence="8" id="KW-0249">Electron transport</keyword>
<evidence type="ECO:0000256" key="11">
    <source>
        <dbReference type="ARBA" id="ARBA00023136"/>
    </source>
</evidence>
<comment type="subcellular location">
    <subcellularLocation>
        <location evidence="1">Cell membrane</location>
        <topology evidence="1">Multi-pass membrane protein</topology>
    </subcellularLocation>
</comment>
<reference evidence="13" key="1">
    <citation type="submission" date="2022-12" db="EMBL/GenBank/DDBJ databases">
        <title>Paracoccus onchidii sp. nov., isolated from a marine invertebrate from the South China Sea.</title>
        <authorList>
            <person name="Xu S."/>
            <person name="Liu Z."/>
            <person name="Xu Y."/>
        </authorList>
    </citation>
    <scope>NUCLEOTIDE SEQUENCE</scope>
    <source>
        <strain evidence="13">Z330</strain>
    </source>
</reference>
<keyword evidence="4" id="KW-1003">Cell membrane</keyword>
<proteinExistence type="inferred from homology"/>
<comment type="similarity">
    <text evidence="2">Belongs to the cytochrome ubiquinol oxidase subunit 2 family.</text>
</comment>
<feature type="transmembrane region" description="Helical" evidence="12">
    <location>
        <begin position="90"/>
        <end position="108"/>
    </location>
</feature>
<evidence type="ECO:0000256" key="4">
    <source>
        <dbReference type="ARBA" id="ARBA00022475"/>
    </source>
</evidence>
<evidence type="ECO:0000256" key="12">
    <source>
        <dbReference type="SAM" id="Phobius"/>
    </source>
</evidence>
<evidence type="ECO:0000256" key="1">
    <source>
        <dbReference type="ARBA" id="ARBA00004651"/>
    </source>
</evidence>
<keyword evidence="5" id="KW-0349">Heme</keyword>
<keyword evidence="14" id="KW-1185">Reference proteome</keyword>
<evidence type="ECO:0000256" key="7">
    <source>
        <dbReference type="ARBA" id="ARBA00022723"/>
    </source>
</evidence>
<feature type="transmembrane region" description="Helical" evidence="12">
    <location>
        <begin position="219"/>
        <end position="241"/>
    </location>
</feature>
<feature type="transmembrane region" description="Helical" evidence="12">
    <location>
        <begin position="128"/>
        <end position="148"/>
    </location>
</feature>
<dbReference type="PANTHER" id="PTHR43141">
    <property type="entry name" value="CYTOCHROME BD2 SUBUNIT II"/>
    <property type="match status" value="1"/>
</dbReference>
<feature type="transmembrane region" description="Helical" evidence="12">
    <location>
        <begin position="66"/>
        <end position="84"/>
    </location>
</feature>
<evidence type="ECO:0000256" key="3">
    <source>
        <dbReference type="ARBA" id="ARBA00022448"/>
    </source>
</evidence>
<evidence type="ECO:0000256" key="2">
    <source>
        <dbReference type="ARBA" id="ARBA00007543"/>
    </source>
</evidence>
<evidence type="ECO:0000256" key="9">
    <source>
        <dbReference type="ARBA" id="ARBA00022989"/>
    </source>
</evidence>
<feature type="transmembrane region" description="Helical" evidence="12">
    <location>
        <begin position="15"/>
        <end position="45"/>
    </location>
</feature>
<evidence type="ECO:0000313" key="14">
    <source>
        <dbReference type="Proteomes" id="UP001165641"/>
    </source>
</evidence>
<dbReference type="Proteomes" id="UP001165641">
    <property type="component" value="Unassembled WGS sequence"/>
</dbReference>
<keyword evidence="7" id="KW-0479">Metal-binding</keyword>
<name>A0ABT4ZD89_9RHOB</name>
<feature type="transmembrane region" description="Helical" evidence="12">
    <location>
        <begin position="303"/>
        <end position="323"/>
    </location>
</feature>
<keyword evidence="10" id="KW-0408">Iron</keyword>
<dbReference type="PANTHER" id="PTHR43141:SF5">
    <property type="entry name" value="CYTOCHROME BD-I UBIQUINOL OXIDASE SUBUNIT 2"/>
    <property type="match status" value="1"/>
</dbReference>
<dbReference type="InterPro" id="IPR003317">
    <property type="entry name" value="Cyt-d_oxidase_su2"/>
</dbReference>
<keyword evidence="3" id="KW-0813">Transport</keyword>
<evidence type="ECO:0000256" key="5">
    <source>
        <dbReference type="ARBA" id="ARBA00022617"/>
    </source>
</evidence>
<dbReference type="PIRSF" id="PIRSF000267">
    <property type="entry name" value="Cyt_oxidse_sub2"/>
    <property type="match status" value="1"/>
</dbReference>
<evidence type="ECO:0000256" key="10">
    <source>
        <dbReference type="ARBA" id="ARBA00023004"/>
    </source>
</evidence>
<feature type="transmembrane region" description="Helical" evidence="12">
    <location>
        <begin position="177"/>
        <end position="199"/>
    </location>
</feature>
<dbReference type="EMBL" id="JAQBIE010000003">
    <property type="protein sequence ID" value="MDB6176625.1"/>
    <property type="molecule type" value="Genomic_DNA"/>
</dbReference>
<feature type="transmembrane region" description="Helical" evidence="12">
    <location>
        <begin position="272"/>
        <end position="291"/>
    </location>
</feature>
<gene>
    <name evidence="13" type="primary">cydB</name>
    <name evidence="13" type="ORF">PAF17_03795</name>
</gene>
<protein>
    <submittedName>
        <fullName evidence="13">Cytochrome d ubiquinol oxidase subunit II</fullName>
    </submittedName>
</protein>
<dbReference type="Pfam" id="PF02322">
    <property type="entry name" value="Cyt_bd_oxida_II"/>
    <property type="match status" value="1"/>
</dbReference>
<keyword evidence="11 12" id="KW-0472">Membrane</keyword>
<organism evidence="13 14">
    <name type="scientific">Paracoccus onchidii</name>
    <dbReference type="NCBI Taxonomy" id="3017813"/>
    <lineage>
        <taxon>Bacteria</taxon>
        <taxon>Pseudomonadati</taxon>
        <taxon>Pseudomonadota</taxon>
        <taxon>Alphaproteobacteria</taxon>
        <taxon>Rhodobacterales</taxon>
        <taxon>Paracoccaceae</taxon>
        <taxon>Paracoccus</taxon>
    </lineage>
</organism>
<dbReference type="RefSeq" id="WP_271887741.1">
    <property type="nucleotide sequence ID" value="NZ_JAQBIE010000003.1"/>
</dbReference>
<comment type="caution">
    <text evidence="13">The sequence shown here is derived from an EMBL/GenBank/DDBJ whole genome shotgun (WGS) entry which is preliminary data.</text>
</comment>
<sequence>MILHELISFEYLRLIWWLLLGVLLIGFALTDGFDMGVGILLPFVAKTDVERRVVINTVGPVWEGNQVWFILGGGAIFAAFPPLYAVSFSGFYLAMFAILSALIIRPVAFKFRSKREDATWRSRWDKALFYSGFVPALIFGVAVGNVLLGVPFHLTPDLHAIYEGGAFGKLFGLLRPFALLCGIVSVAMLVMHGAGWLVLKTDGGIAQRARKLGSRAALVVMAGYALAGMWLAVGIDGYSLVGQVPHDGPSNPLASQVLREGSWLLAYLERPWIAIAPAMGFVGSFMAWRALQGEGQFSPLGWSKMALFGLISSVGLTIFPFLLPSKSQPDSSLTIWDASSSHLTLFVMLGATVIFLPLILLYTAWVYRVLWGKVTQKDVSDPDHHAY</sequence>